<proteinExistence type="predicted"/>
<reference evidence="3" key="1">
    <citation type="journal article" date="2020" name="bioRxiv">
        <title>A rank-normalized archaeal taxonomy based on genome phylogeny resolves widespread incomplete and uneven classifications.</title>
        <authorList>
            <person name="Rinke C."/>
            <person name="Chuvochina M."/>
            <person name="Mussig A.J."/>
            <person name="Chaumeil P.-A."/>
            <person name="Waite D.W."/>
            <person name="Whitman W.B."/>
            <person name="Parks D.H."/>
            <person name="Hugenholtz P."/>
        </authorList>
    </citation>
    <scope>NUCLEOTIDE SEQUENCE [LARGE SCALE GENOMIC DNA]</scope>
</reference>
<dbReference type="AlphaFoldDB" id="A0A7J4TIR6"/>
<evidence type="ECO:0000313" key="3">
    <source>
        <dbReference type="Proteomes" id="UP000586031"/>
    </source>
</evidence>
<sequence>MICLNDDEKDILWNALAIAQDYYEKNGQKGKMKMAGTLLTISTMVEKVNFELYKDGITDEGRQILQEFMQNREKEREKGNVIRFPKGKNDRDSANPSSG</sequence>
<comment type="caution">
    <text evidence="2">The sequence shown here is derived from an EMBL/GenBank/DDBJ whole genome shotgun (WGS) entry which is preliminary data.</text>
</comment>
<feature type="region of interest" description="Disordered" evidence="1">
    <location>
        <begin position="71"/>
        <end position="99"/>
    </location>
</feature>
<evidence type="ECO:0000256" key="1">
    <source>
        <dbReference type="SAM" id="MobiDB-lite"/>
    </source>
</evidence>
<accession>A0A7J4TIR6</accession>
<organism evidence="2 3">
    <name type="scientific">Methanobacterium subterraneum</name>
    <dbReference type="NCBI Taxonomy" id="59277"/>
    <lineage>
        <taxon>Archaea</taxon>
        <taxon>Methanobacteriati</taxon>
        <taxon>Methanobacteriota</taxon>
        <taxon>Methanomada group</taxon>
        <taxon>Methanobacteria</taxon>
        <taxon>Methanobacteriales</taxon>
        <taxon>Methanobacteriaceae</taxon>
        <taxon>Methanobacterium</taxon>
    </lineage>
</organism>
<gene>
    <name evidence="2" type="ORF">HA271_00870</name>
</gene>
<dbReference type="Proteomes" id="UP000586031">
    <property type="component" value="Unassembled WGS sequence"/>
</dbReference>
<evidence type="ECO:0000313" key="2">
    <source>
        <dbReference type="EMBL" id="HII83403.1"/>
    </source>
</evidence>
<protein>
    <submittedName>
        <fullName evidence="2">Uncharacterized protein</fullName>
    </submittedName>
</protein>
<name>A0A7J4TIR6_9EURY</name>
<feature type="compositionally biased region" description="Basic and acidic residues" evidence="1">
    <location>
        <begin position="71"/>
        <end position="80"/>
    </location>
</feature>
<dbReference type="EMBL" id="DUHE01000025">
    <property type="protein sequence ID" value="HII83403.1"/>
    <property type="molecule type" value="Genomic_DNA"/>
</dbReference>